<sequence length="150" mass="14857">MSACAYRRRARTFAHACGDDGSILLLTIGYAVLALVAVMVCVDATSMYLAQKRLDSLADAAALAGSDGFTLAGGAAGGPTADLTDADVQAQAGALVADAGTGAELVSAAALDGISARVTVATTWHPPIITLLVPGGVALESTATSRSGLH</sequence>
<dbReference type="Proteomes" id="UP000325827">
    <property type="component" value="Unassembled WGS sequence"/>
</dbReference>
<keyword evidence="3" id="KW-1185">Reference proteome</keyword>
<gene>
    <name evidence="2" type="ORF">F6B43_01440</name>
</gene>
<dbReference type="OrthoDB" id="4808490at2"/>
<dbReference type="RefSeq" id="WP_150447159.1">
    <property type="nucleotide sequence ID" value="NZ_VYSA01000001.1"/>
</dbReference>
<name>A0A5J5J6H1_9MICO</name>
<dbReference type="AlphaFoldDB" id="A0A5J5J6H1"/>
<dbReference type="EMBL" id="VYSA01000001">
    <property type="protein sequence ID" value="KAA9110383.1"/>
    <property type="molecule type" value="Genomic_DNA"/>
</dbReference>
<keyword evidence="1" id="KW-0472">Membrane</keyword>
<evidence type="ECO:0000313" key="3">
    <source>
        <dbReference type="Proteomes" id="UP000325827"/>
    </source>
</evidence>
<keyword evidence="1" id="KW-1133">Transmembrane helix</keyword>
<evidence type="ECO:0000256" key="1">
    <source>
        <dbReference type="SAM" id="Phobius"/>
    </source>
</evidence>
<protein>
    <submittedName>
        <fullName evidence="2">Uncharacterized protein</fullName>
    </submittedName>
</protein>
<keyword evidence="1" id="KW-0812">Transmembrane</keyword>
<feature type="transmembrane region" description="Helical" evidence="1">
    <location>
        <begin position="23"/>
        <end position="44"/>
    </location>
</feature>
<organism evidence="2 3">
    <name type="scientific">Microbacterium rhizomatis</name>
    <dbReference type="NCBI Taxonomy" id="1631477"/>
    <lineage>
        <taxon>Bacteria</taxon>
        <taxon>Bacillati</taxon>
        <taxon>Actinomycetota</taxon>
        <taxon>Actinomycetes</taxon>
        <taxon>Micrococcales</taxon>
        <taxon>Microbacteriaceae</taxon>
        <taxon>Microbacterium</taxon>
    </lineage>
</organism>
<comment type="caution">
    <text evidence="2">The sequence shown here is derived from an EMBL/GenBank/DDBJ whole genome shotgun (WGS) entry which is preliminary data.</text>
</comment>
<reference evidence="3" key="1">
    <citation type="submission" date="2019-09" db="EMBL/GenBank/DDBJ databases">
        <title>Mumia zhuanghuii sp. nov. isolated from the intestinal contents of plateau pika (Ochotona curzoniae) in the Qinghai-Tibet plateau of China.</title>
        <authorList>
            <person name="Tian Z."/>
        </authorList>
    </citation>
    <scope>NUCLEOTIDE SEQUENCE [LARGE SCALE GENOMIC DNA]</scope>
    <source>
        <strain evidence="3">JCM 30598</strain>
    </source>
</reference>
<evidence type="ECO:0000313" key="2">
    <source>
        <dbReference type="EMBL" id="KAA9110383.1"/>
    </source>
</evidence>
<accession>A0A5J5J6H1</accession>
<proteinExistence type="predicted"/>